<sequence>MNENAMLIRAQRAASPETQARKLAGSIYPGVLKPFARSFYNRDNLWERGLQASILSDQPIQMVGFWGIGGKQEPDRYDEGLLAEYEAIREAIGKQYPQAADMMLILANAHGRFNGYQDFDGYLGNVAANANQRGIASISLDELYRDWRISLPNPSIPVDKKSNEWKKFEKSRRFDQLVESAEKHSQVGIAPEDAAFHYWMMRRQEREPLAQSFSNAILLVNGSEDLGREVLPLNMPHMYMKVGPVWFQHD</sequence>
<comment type="caution">
    <text evidence="1">The sequence shown here is derived from an EMBL/GenBank/DDBJ whole genome shotgun (WGS) entry which is preliminary data.</text>
</comment>
<dbReference type="AlphaFoldDB" id="A0A0G0GDH6"/>
<dbReference type="EMBL" id="LBSV01000019">
    <property type="protein sequence ID" value="KKQ24085.1"/>
    <property type="molecule type" value="Genomic_DNA"/>
</dbReference>
<accession>A0A0G0GDH6</accession>
<proteinExistence type="predicted"/>
<name>A0A0G0GDH6_9BACT</name>
<protein>
    <submittedName>
        <fullName evidence="1">Uncharacterized protein</fullName>
    </submittedName>
</protein>
<evidence type="ECO:0000313" key="2">
    <source>
        <dbReference type="Proteomes" id="UP000034917"/>
    </source>
</evidence>
<organism evidence="1 2">
    <name type="scientific">Candidatus Roizmanbacteria bacterium GW2011_GWC2_37_13</name>
    <dbReference type="NCBI Taxonomy" id="1618486"/>
    <lineage>
        <taxon>Bacteria</taxon>
        <taxon>Candidatus Roizmaniibacteriota</taxon>
    </lineage>
</organism>
<evidence type="ECO:0000313" key="1">
    <source>
        <dbReference type="EMBL" id="KKQ24085.1"/>
    </source>
</evidence>
<dbReference type="Proteomes" id="UP000034917">
    <property type="component" value="Unassembled WGS sequence"/>
</dbReference>
<gene>
    <name evidence="1" type="ORF">US40_C0019G0011</name>
</gene>
<reference evidence="1 2" key="1">
    <citation type="journal article" date="2015" name="Nature">
        <title>rRNA introns, odd ribosomes, and small enigmatic genomes across a large radiation of phyla.</title>
        <authorList>
            <person name="Brown C.T."/>
            <person name="Hug L.A."/>
            <person name="Thomas B.C."/>
            <person name="Sharon I."/>
            <person name="Castelle C.J."/>
            <person name="Singh A."/>
            <person name="Wilkins M.J."/>
            <person name="Williams K.H."/>
            <person name="Banfield J.F."/>
        </authorList>
    </citation>
    <scope>NUCLEOTIDE SEQUENCE [LARGE SCALE GENOMIC DNA]</scope>
</reference>